<dbReference type="InParanoid" id="A0A059BBB9"/>
<proteinExistence type="predicted"/>
<dbReference type="EMBL" id="KK198759">
    <property type="protein sequence ID" value="KCW63201.1"/>
    <property type="molecule type" value="Genomic_DNA"/>
</dbReference>
<accession>A0A059BBB9</accession>
<reference evidence="2" key="1">
    <citation type="submission" date="2013-07" db="EMBL/GenBank/DDBJ databases">
        <title>The genome of Eucalyptus grandis.</title>
        <authorList>
            <person name="Schmutz J."/>
            <person name="Hayes R."/>
            <person name="Myburg A."/>
            <person name="Tuskan G."/>
            <person name="Grattapaglia D."/>
            <person name="Rokhsar D.S."/>
        </authorList>
    </citation>
    <scope>NUCLEOTIDE SEQUENCE</scope>
    <source>
        <tissue evidence="2">Leaf extractions</tissue>
    </source>
</reference>
<gene>
    <name evidence="2" type="ORF">EUGRSUZ_G00812</name>
</gene>
<feature type="region of interest" description="Disordered" evidence="1">
    <location>
        <begin position="1"/>
        <end position="38"/>
    </location>
</feature>
<dbReference type="AlphaFoldDB" id="A0A059BBB9"/>
<evidence type="ECO:0000313" key="2">
    <source>
        <dbReference type="EMBL" id="KCW63201.1"/>
    </source>
</evidence>
<evidence type="ECO:0000256" key="1">
    <source>
        <dbReference type="SAM" id="MobiDB-lite"/>
    </source>
</evidence>
<organism evidence="2">
    <name type="scientific">Eucalyptus grandis</name>
    <name type="common">Flooded gum</name>
    <dbReference type="NCBI Taxonomy" id="71139"/>
    <lineage>
        <taxon>Eukaryota</taxon>
        <taxon>Viridiplantae</taxon>
        <taxon>Streptophyta</taxon>
        <taxon>Embryophyta</taxon>
        <taxon>Tracheophyta</taxon>
        <taxon>Spermatophyta</taxon>
        <taxon>Magnoliopsida</taxon>
        <taxon>eudicotyledons</taxon>
        <taxon>Gunneridae</taxon>
        <taxon>Pentapetalae</taxon>
        <taxon>rosids</taxon>
        <taxon>malvids</taxon>
        <taxon>Myrtales</taxon>
        <taxon>Myrtaceae</taxon>
        <taxon>Myrtoideae</taxon>
        <taxon>Eucalypteae</taxon>
        <taxon>Eucalyptus</taxon>
    </lineage>
</organism>
<protein>
    <submittedName>
        <fullName evidence="2">Uncharacterized protein</fullName>
    </submittedName>
</protein>
<name>A0A059BBB9_EUCGR</name>
<sequence length="70" mass="7633">MYSRIESHHGIATVVPTAGRSSSSHHAAPPPSPSQGCSTKLIIQLDVHPRRVWKSTFLCASNPRSKVSHF</sequence>
<dbReference type="Gramene" id="KCW63201">
    <property type="protein sequence ID" value="KCW63201"/>
    <property type="gene ID" value="EUGRSUZ_G00812"/>
</dbReference>